<gene>
    <name evidence="1" type="ORF">GSB_150806</name>
</gene>
<dbReference type="AlphaFoldDB" id="V6U1L9"/>
<sequence>MTTAFQQIAFIFANVDDSRLREEIERLRSKGELERAKGFLSQSVLEDDMLVVTELLELYCTLPLELKEMLISDENTWPSCRSLMEEPVPTQTALFTCHS</sequence>
<keyword evidence="1" id="KW-0723">Serine/threonine-protein kinase</keyword>
<name>V6U1L9_GIAIN</name>
<keyword evidence="1" id="KW-0808">Transferase</keyword>
<reference evidence="2" key="1">
    <citation type="submission" date="2012-02" db="EMBL/GenBank/DDBJ databases">
        <title>Genome sequencing of Giardia lamblia Genotypes A2 and B isolates (DH and GS) and comparative analysis with the genomes of Genotypes A1 and E (WB and Pig).</title>
        <authorList>
            <person name="Adam R."/>
            <person name="Dahlstrom E."/>
            <person name="Martens C."/>
            <person name="Bruno D."/>
            <person name="Barbian K."/>
            <person name="Porcella S.F."/>
            <person name="Nash T."/>
        </authorList>
    </citation>
    <scope>NUCLEOTIDE SEQUENCE</scope>
    <source>
        <strain evidence="2">GS</strain>
    </source>
</reference>
<evidence type="ECO:0000313" key="1">
    <source>
        <dbReference type="EMBL" id="ESU45093.1"/>
    </source>
</evidence>
<dbReference type="VEuPathDB" id="GiardiaDB:DHA2_150170"/>
<organism evidence="1 2">
    <name type="scientific">Giardia intestinalis</name>
    <name type="common">Giardia lamblia</name>
    <dbReference type="NCBI Taxonomy" id="5741"/>
    <lineage>
        <taxon>Eukaryota</taxon>
        <taxon>Metamonada</taxon>
        <taxon>Diplomonadida</taxon>
        <taxon>Hexamitidae</taxon>
        <taxon>Giardiinae</taxon>
        <taxon>Giardia</taxon>
    </lineage>
</organism>
<comment type="caution">
    <text evidence="1">The sequence shown here is derived from an EMBL/GenBank/DDBJ whole genome shotgun (WGS) entry which is preliminary data.</text>
</comment>
<accession>V6U1L9</accession>
<dbReference type="VEuPathDB" id="GiardiaDB:GL50581_828"/>
<dbReference type="Proteomes" id="UP000018040">
    <property type="component" value="Unassembled WGS sequence"/>
</dbReference>
<evidence type="ECO:0000313" key="2">
    <source>
        <dbReference type="Proteomes" id="UP000018040"/>
    </source>
</evidence>
<reference evidence="1 2" key="2">
    <citation type="journal article" date="2013" name="Genome Biol. Evol.">
        <title>Genome sequencing of Giardia lamblia genotypes A2 and B isolates (DH and GS) and comparative analysis with the genomes of genotypes A1 and E (WB and Pig).</title>
        <authorList>
            <person name="Adam R.D."/>
            <person name="Dahlstrom E.W."/>
            <person name="Martens C.A."/>
            <person name="Bruno D.P."/>
            <person name="Barbian K.D."/>
            <person name="Ricklefs S.M."/>
            <person name="Hernandez M.M."/>
            <person name="Narla N.P."/>
            <person name="Patel R.B."/>
            <person name="Porcella S.F."/>
            <person name="Nash T.E."/>
        </authorList>
    </citation>
    <scope>NUCLEOTIDE SEQUENCE [LARGE SCALE GENOMIC DNA]</scope>
    <source>
        <strain evidence="1 2">GS</strain>
    </source>
</reference>
<dbReference type="VEuPathDB" id="GiardiaDB:GL50803_009835"/>
<keyword evidence="1" id="KW-0418">Kinase</keyword>
<dbReference type="EMBL" id="AHHH01000011">
    <property type="protein sequence ID" value="ESU45093.1"/>
    <property type="molecule type" value="Genomic_DNA"/>
</dbReference>
<proteinExistence type="predicted"/>
<dbReference type="VEuPathDB" id="GiardiaDB:QR46_0430"/>
<dbReference type="GO" id="GO:0004674">
    <property type="term" value="F:protein serine/threonine kinase activity"/>
    <property type="evidence" value="ECO:0007669"/>
    <property type="project" value="UniProtKB-KW"/>
</dbReference>
<protein>
    <submittedName>
        <fullName evidence="1">Serine/threonine protein kinase</fullName>
    </submittedName>
</protein>